<dbReference type="NCBIfam" id="TIGR02937">
    <property type="entry name" value="sigma70-ECF"/>
    <property type="match status" value="1"/>
</dbReference>
<dbReference type="InterPro" id="IPR013324">
    <property type="entry name" value="RNA_pol_sigma_r3/r4-like"/>
</dbReference>
<dbReference type="PANTHER" id="PTHR43133:SF8">
    <property type="entry name" value="RNA POLYMERASE SIGMA FACTOR HI_1459-RELATED"/>
    <property type="match status" value="1"/>
</dbReference>
<protein>
    <submittedName>
        <fullName evidence="8">Sigma-70 family RNA polymerase sigma factor</fullName>
    </submittedName>
</protein>
<dbReference type="Gene3D" id="1.10.10.10">
    <property type="entry name" value="Winged helix-like DNA-binding domain superfamily/Winged helix DNA-binding domain"/>
    <property type="match status" value="1"/>
</dbReference>
<evidence type="ECO:0000256" key="4">
    <source>
        <dbReference type="ARBA" id="ARBA00023125"/>
    </source>
</evidence>
<name>A0A5A9W6K3_9GAMM</name>
<proteinExistence type="inferred from homology"/>
<dbReference type="EMBL" id="SMRS01000001">
    <property type="protein sequence ID" value="KAA0876312.1"/>
    <property type="molecule type" value="Genomic_DNA"/>
</dbReference>
<evidence type="ECO:0000256" key="5">
    <source>
        <dbReference type="ARBA" id="ARBA00023163"/>
    </source>
</evidence>
<dbReference type="InterPro" id="IPR039425">
    <property type="entry name" value="RNA_pol_sigma-70-like"/>
</dbReference>
<dbReference type="SUPFAM" id="SSF88946">
    <property type="entry name" value="Sigma2 domain of RNA polymerase sigma factors"/>
    <property type="match status" value="1"/>
</dbReference>
<reference evidence="8 9" key="1">
    <citation type="submission" date="2019-03" db="EMBL/GenBank/DDBJ databases">
        <title>Nitrincola sp. nov. isolated from an Indian soda lake.</title>
        <authorList>
            <person name="Joshi A."/>
            <person name="Thite S.V."/>
            <person name="Joseph N."/>
            <person name="Dhotre D."/>
            <person name="Moorthy M."/>
            <person name="Shouche Y.S."/>
        </authorList>
    </citation>
    <scope>NUCLEOTIDE SEQUENCE [LARGE SCALE GENOMIC DNA]</scope>
    <source>
        <strain evidence="8 9">MEB193</strain>
    </source>
</reference>
<comment type="similarity">
    <text evidence="1">Belongs to the sigma-70 factor family. ECF subfamily.</text>
</comment>
<evidence type="ECO:0000259" key="6">
    <source>
        <dbReference type="Pfam" id="PF04542"/>
    </source>
</evidence>
<dbReference type="AlphaFoldDB" id="A0A5A9W6K3"/>
<evidence type="ECO:0000256" key="2">
    <source>
        <dbReference type="ARBA" id="ARBA00023015"/>
    </source>
</evidence>
<sequence length="204" mass="23894">MTLDPCFAADLAASTEEKQQRLWALRPRLLAFARMQLSHAQDAEDLVQETLTLAWQKLDSFRGESRFETWVFGILRHKLLDAIRARMALAPFIYQEELVAETDELFKENEQWTQVSAPAEWSEPEKSLEKDHFWQVFDICVYHLPDQTARVFTLRELIGMETDEICKCLEISEDNCWVILHRARLKLRACLERSWFLSEGGRSS</sequence>
<dbReference type="InterPro" id="IPR014284">
    <property type="entry name" value="RNA_pol_sigma-70_dom"/>
</dbReference>
<evidence type="ECO:0000259" key="7">
    <source>
        <dbReference type="Pfam" id="PF08281"/>
    </source>
</evidence>
<dbReference type="GO" id="GO:0003677">
    <property type="term" value="F:DNA binding"/>
    <property type="evidence" value="ECO:0007669"/>
    <property type="project" value="UniProtKB-KW"/>
</dbReference>
<dbReference type="InterPro" id="IPR007627">
    <property type="entry name" value="RNA_pol_sigma70_r2"/>
</dbReference>
<dbReference type="GO" id="GO:0006352">
    <property type="term" value="P:DNA-templated transcription initiation"/>
    <property type="evidence" value="ECO:0007669"/>
    <property type="project" value="InterPro"/>
</dbReference>
<organism evidence="8 9">
    <name type="scientific">Nitrincola tapanii</name>
    <dbReference type="NCBI Taxonomy" id="1708751"/>
    <lineage>
        <taxon>Bacteria</taxon>
        <taxon>Pseudomonadati</taxon>
        <taxon>Pseudomonadota</taxon>
        <taxon>Gammaproteobacteria</taxon>
        <taxon>Oceanospirillales</taxon>
        <taxon>Oceanospirillaceae</taxon>
        <taxon>Nitrincola</taxon>
    </lineage>
</organism>
<comment type="caution">
    <text evidence="8">The sequence shown here is derived from an EMBL/GenBank/DDBJ whole genome shotgun (WGS) entry which is preliminary data.</text>
</comment>
<dbReference type="Gene3D" id="1.10.1740.10">
    <property type="match status" value="1"/>
</dbReference>
<dbReference type="GO" id="GO:0016987">
    <property type="term" value="F:sigma factor activity"/>
    <property type="evidence" value="ECO:0007669"/>
    <property type="project" value="UniProtKB-KW"/>
</dbReference>
<keyword evidence="5" id="KW-0804">Transcription</keyword>
<evidence type="ECO:0000256" key="3">
    <source>
        <dbReference type="ARBA" id="ARBA00023082"/>
    </source>
</evidence>
<dbReference type="OrthoDB" id="9782108at2"/>
<evidence type="ECO:0000313" key="9">
    <source>
        <dbReference type="Proteomes" id="UP000325302"/>
    </source>
</evidence>
<dbReference type="NCBIfam" id="TIGR02943">
    <property type="entry name" value="Sig70_famx1"/>
    <property type="match status" value="1"/>
</dbReference>
<dbReference type="InterPro" id="IPR014289">
    <property type="entry name" value="RNA_pol_sigma-24-rel"/>
</dbReference>
<gene>
    <name evidence="8" type="ORF">E1H14_00835</name>
</gene>
<accession>A0A5A9W6K3</accession>
<keyword evidence="9" id="KW-1185">Reference proteome</keyword>
<keyword evidence="2" id="KW-0805">Transcription regulation</keyword>
<feature type="domain" description="RNA polymerase sigma factor 70 region 4 type 2" evidence="7">
    <location>
        <begin position="143"/>
        <end position="187"/>
    </location>
</feature>
<dbReference type="PANTHER" id="PTHR43133">
    <property type="entry name" value="RNA POLYMERASE ECF-TYPE SIGMA FACTO"/>
    <property type="match status" value="1"/>
</dbReference>
<dbReference type="InterPro" id="IPR036388">
    <property type="entry name" value="WH-like_DNA-bd_sf"/>
</dbReference>
<feature type="domain" description="RNA polymerase sigma-70 region 2" evidence="6">
    <location>
        <begin position="25"/>
        <end position="86"/>
    </location>
</feature>
<evidence type="ECO:0000256" key="1">
    <source>
        <dbReference type="ARBA" id="ARBA00010641"/>
    </source>
</evidence>
<dbReference type="Pfam" id="PF04542">
    <property type="entry name" value="Sigma70_r2"/>
    <property type="match status" value="1"/>
</dbReference>
<dbReference type="RefSeq" id="WP_149389562.1">
    <property type="nucleotide sequence ID" value="NZ_SMRS01000001.1"/>
</dbReference>
<dbReference type="Proteomes" id="UP000325302">
    <property type="component" value="Unassembled WGS sequence"/>
</dbReference>
<evidence type="ECO:0000313" key="8">
    <source>
        <dbReference type="EMBL" id="KAA0876312.1"/>
    </source>
</evidence>
<keyword evidence="4" id="KW-0238">DNA-binding</keyword>
<keyword evidence="3" id="KW-0731">Sigma factor</keyword>
<dbReference type="SUPFAM" id="SSF88659">
    <property type="entry name" value="Sigma3 and sigma4 domains of RNA polymerase sigma factors"/>
    <property type="match status" value="1"/>
</dbReference>
<dbReference type="Pfam" id="PF08281">
    <property type="entry name" value="Sigma70_r4_2"/>
    <property type="match status" value="1"/>
</dbReference>
<dbReference type="InterPro" id="IPR013249">
    <property type="entry name" value="RNA_pol_sigma70_r4_t2"/>
</dbReference>
<dbReference type="InterPro" id="IPR013325">
    <property type="entry name" value="RNA_pol_sigma_r2"/>
</dbReference>